<dbReference type="Pfam" id="PF14450">
    <property type="entry name" value="FtsA"/>
    <property type="match status" value="1"/>
</dbReference>
<dbReference type="InterPro" id="IPR020823">
    <property type="entry name" value="Cell_div_FtsA"/>
</dbReference>
<dbReference type="InterPro" id="IPR003494">
    <property type="entry name" value="SHS2_FtsA"/>
</dbReference>
<evidence type="ECO:0000259" key="7">
    <source>
        <dbReference type="SMART" id="SM00842"/>
    </source>
</evidence>
<dbReference type="Gene3D" id="3.30.1490.110">
    <property type="match status" value="1"/>
</dbReference>
<dbReference type="AlphaFoldDB" id="A0A2J0Q826"/>
<evidence type="ECO:0000256" key="5">
    <source>
        <dbReference type="HAMAP-Rule" id="MF_02033"/>
    </source>
</evidence>
<dbReference type="NCBIfam" id="TIGR01174">
    <property type="entry name" value="ftsA"/>
    <property type="match status" value="1"/>
</dbReference>
<dbReference type="InterPro" id="IPR043129">
    <property type="entry name" value="ATPase_NBD"/>
</dbReference>
<keyword evidence="2 5" id="KW-0132">Cell division</keyword>
<dbReference type="SUPFAM" id="SSF53067">
    <property type="entry name" value="Actin-like ATPase domain"/>
    <property type="match status" value="2"/>
</dbReference>
<comment type="caution">
    <text evidence="8">The sequence shown here is derived from an EMBL/GenBank/DDBJ whole genome shotgun (WGS) entry which is preliminary data.</text>
</comment>
<dbReference type="Pfam" id="PF02491">
    <property type="entry name" value="SHS2_FTSA"/>
    <property type="match status" value="1"/>
</dbReference>
<dbReference type="PIRSF" id="PIRSF003101">
    <property type="entry name" value="FtsA"/>
    <property type="match status" value="1"/>
</dbReference>
<dbReference type="SMART" id="SM00842">
    <property type="entry name" value="FtsA"/>
    <property type="match status" value="1"/>
</dbReference>
<protein>
    <recommendedName>
        <fullName evidence="5 6">Cell division protein FtsA</fullName>
    </recommendedName>
</protein>
<dbReference type="EMBL" id="PCXQ01000003">
    <property type="protein sequence ID" value="PJE51305.1"/>
    <property type="molecule type" value="Genomic_DNA"/>
</dbReference>
<dbReference type="GO" id="GO:0032153">
    <property type="term" value="C:cell division site"/>
    <property type="evidence" value="ECO:0007669"/>
    <property type="project" value="UniProtKB-UniRule"/>
</dbReference>
<comment type="function">
    <text evidence="5 6">Cell division protein that is involved in the assembly of the Z ring. May serve as a membrane anchor for the Z ring.</text>
</comment>
<comment type="subcellular location">
    <subcellularLocation>
        <location evidence="5">Cell membrane</location>
        <topology evidence="5">Peripheral membrane protein</topology>
        <orientation evidence="5">Cytoplasmic side</orientation>
    </subcellularLocation>
    <text evidence="5">Localizes to the Z ring in an FtsZ-dependent manner. Targeted to the membrane through a conserved C-terminal amphipathic helix.</text>
</comment>
<comment type="similarity">
    <text evidence="5 6">Belongs to the FtsA/MreB family.</text>
</comment>
<keyword evidence="1 5" id="KW-1003">Cell membrane</keyword>
<evidence type="ECO:0000256" key="2">
    <source>
        <dbReference type="ARBA" id="ARBA00022618"/>
    </source>
</evidence>
<reference evidence="8 9" key="1">
    <citation type="submission" date="2017-09" db="EMBL/GenBank/DDBJ databases">
        <title>Depth-based differentiation of microbial function through sediment-hosted aquifers and enrichment of novel symbionts in the deep terrestrial subsurface.</title>
        <authorList>
            <person name="Probst A.J."/>
            <person name="Ladd B."/>
            <person name="Jarett J.K."/>
            <person name="Geller-Mcgrath D.E."/>
            <person name="Sieber C.M."/>
            <person name="Emerson J.B."/>
            <person name="Anantharaman K."/>
            <person name="Thomas B.C."/>
            <person name="Malmstrom R."/>
            <person name="Stieglmeier M."/>
            <person name="Klingl A."/>
            <person name="Woyke T."/>
            <person name="Ryan C.M."/>
            <person name="Banfield J.F."/>
        </authorList>
    </citation>
    <scope>NUCLEOTIDE SEQUENCE [LARGE SCALE GENOMIC DNA]</scope>
    <source>
        <strain evidence="8">CG10_big_fil_rev_8_21_14_0_10_36_16</strain>
    </source>
</reference>
<feature type="domain" description="SHS2" evidence="7">
    <location>
        <begin position="12"/>
        <end position="201"/>
    </location>
</feature>
<dbReference type="HAMAP" id="MF_02033">
    <property type="entry name" value="FtsA"/>
    <property type="match status" value="1"/>
</dbReference>
<evidence type="ECO:0000256" key="1">
    <source>
        <dbReference type="ARBA" id="ARBA00022475"/>
    </source>
</evidence>
<evidence type="ECO:0000256" key="3">
    <source>
        <dbReference type="ARBA" id="ARBA00023136"/>
    </source>
</evidence>
<dbReference type="Proteomes" id="UP000228496">
    <property type="component" value="Unassembled WGS sequence"/>
</dbReference>
<keyword evidence="4 5" id="KW-0131">Cell cycle</keyword>
<evidence type="ECO:0000256" key="4">
    <source>
        <dbReference type="ARBA" id="ARBA00023306"/>
    </source>
</evidence>
<dbReference type="InterPro" id="IPR050696">
    <property type="entry name" value="FtsA/MreB"/>
</dbReference>
<dbReference type="GO" id="GO:0009898">
    <property type="term" value="C:cytoplasmic side of plasma membrane"/>
    <property type="evidence" value="ECO:0007669"/>
    <property type="project" value="UniProtKB-UniRule"/>
</dbReference>
<evidence type="ECO:0000256" key="6">
    <source>
        <dbReference type="PIRNR" id="PIRNR003101"/>
    </source>
</evidence>
<keyword evidence="3 5" id="KW-0472">Membrane</keyword>
<evidence type="ECO:0000313" key="9">
    <source>
        <dbReference type="Proteomes" id="UP000228496"/>
    </source>
</evidence>
<dbReference type="PANTHER" id="PTHR32432:SF4">
    <property type="entry name" value="CELL DIVISION PROTEIN FTSA"/>
    <property type="match status" value="1"/>
</dbReference>
<sequence>MICKSFLRRNIVCGIDVGNSAVKTIIAELNRDNLRPHILGVGSVESTGLRRGTVVDMEEEVKNIGASLERAQSMAGVKVSQAYVSLNGLHIRTQESRGVVAVARADSEIMQSDVDRVVDAASVISLPQNREVIHVIPRNFIIDGQEHVKNPVGMKGVRLEADVMIIDGLSTYIRNLAKCINANDIEVLEFVYSPLALARSALNKHQREHGVLSLDLGGGFSTMSIFHEGEIVYTGVIPIGSRHITNDLAIALRSPMDIAEEIKKDSGFISDSVIPKKDTIDLSDIMQEEGFIVPKKHIAEVINARTAEIFEKVDKELKNSGHNLLPAGLVLSGGGANLHGLSDYAKHKMKLAVRVGGDYFLEGISDKVTDPSFAVAVGLIVWGMEKEARGGSYKGKFSIGGPLKKFGDWLKNFAP</sequence>
<dbReference type="PANTHER" id="PTHR32432">
    <property type="entry name" value="CELL DIVISION PROTEIN FTSA-RELATED"/>
    <property type="match status" value="1"/>
</dbReference>
<organism evidence="8 9">
    <name type="scientific">Candidatus Yanofskybacteria bacterium CG10_big_fil_rev_8_21_14_0_10_36_16</name>
    <dbReference type="NCBI Taxonomy" id="1975096"/>
    <lineage>
        <taxon>Bacteria</taxon>
        <taxon>Candidatus Yanofskyibacteriota</taxon>
    </lineage>
</organism>
<gene>
    <name evidence="5 8" type="primary">ftsA</name>
    <name evidence="8" type="ORF">COV29_00940</name>
</gene>
<dbReference type="CDD" id="cd24048">
    <property type="entry name" value="ASKHA_NBD_FtsA"/>
    <property type="match status" value="1"/>
</dbReference>
<accession>A0A2J0Q826</accession>
<evidence type="ECO:0000313" key="8">
    <source>
        <dbReference type="EMBL" id="PJE51305.1"/>
    </source>
</evidence>
<comment type="subunit">
    <text evidence="5">Self-interacts. Interacts with FtsZ.</text>
</comment>
<dbReference type="Gene3D" id="3.30.420.40">
    <property type="match status" value="1"/>
</dbReference>
<proteinExistence type="inferred from homology"/>
<name>A0A2J0Q826_9BACT</name>
<dbReference type="GO" id="GO:0043093">
    <property type="term" value="P:FtsZ-dependent cytokinesis"/>
    <property type="evidence" value="ECO:0007669"/>
    <property type="project" value="UniProtKB-UniRule"/>
</dbReference>